<gene>
    <name evidence="1" type="ORF">Lalb_Chr02g0142021</name>
</gene>
<dbReference type="OrthoDB" id="425555at2759"/>
<dbReference type="EMBL" id="WOCE01000002">
    <property type="protein sequence ID" value="KAE9618373.1"/>
    <property type="molecule type" value="Genomic_DNA"/>
</dbReference>
<sequence>MIQTMFQSFLSIYNSFEFLKNTCPNYSMETVEKRKSTKRALKSEKELLEFSMKYQQVLAERDAGMLQ</sequence>
<protein>
    <submittedName>
        <fullName evidence="1">Uncharacterized protein</fullName>
    </submittedName>
</protein>
<proteinExistence type="predicted"/>
<reference evidence="2" key="1">
    <citation type="journal article" date="2020" name="Nat. Commun.">
        <title>Genome sequence of the cluster root forming white lupin.</title>
        <authorList>
            <person name="Hufnagel B."/>
            <person name="Marques A."/>
            <person name="Soriano A."/>
            <person name="Marques L."/>
            <person name="Divol F."/>
            <person name="Doumas P."/>
            <person name="Sallet E."/>
            <person name="Mancinotti D."/>
            <person name="Carrere S."/>
            <person name="Marande W."/>
            <person name="Arribat S."/>
            <person name="Keller J."/>
            <person name="Huneau C."/>
            <person name="Blein T."/>
            <person name="Aime D."/>
            <person name="Laguerre M."/>
            <person name="Taylor J."/>
            <person name="Schubert V."/>
            <person name="Nelson M."/>
            <person name="Geu-Flores F."/>
            <person name="Crespi M."/>
            <person name="Gallardo-Guerrero K."/>
            <person name="Delaux P.-M."/>
            <person name="Salse J."/>
            <person name="Berges H."/>
            <person name="Guyot R."/>
            <person name="Gouzy J."/>
            <person name="Peret B."/>
        </authorList>
    </citation>
    <scope>NUCLEOTIDE SEQUENCE [LARGE SCALE GENOMIC DNA]</scope>
    <source>
        <strain evidence="2">cv. Amiga</strain>
    </source>
</reference>
<dbReference type="Proteomes" id="UP000447434">
    <property type="component" value="Chromosome 2"/>
</dbReference>
<organism evidence="1 2">
    <name type="scientific">Lupinus albus</name>
    <name type="common">White lupine</name>
    <name type="synonym">Lupinus termis</name>
    <dbReference type="NCBI Taxonomy" id="3870"/>
    <lineage>
        <taxon>Eukaryota</taxon>
        <taxon>Viridiplantae</taxon>
        <taxon>Streptophyta</taxon>
        <taxon>Embryophyta</taxon>
        <taxon>Tracheophyta</taxon>
        <taxon>Spermatophyta</taxon>
        <taxon>Magnoliopsida</taxon>
        <taxon>eudicotyledons</taxon>
        <taxon>Gunneridae</taxon>
        <taxon>Pentapetalae</taxon>
        <taxon>rosids</taxon>
        <taxon>fabids</taxon>
        <taxon>Fabales</taxon>
        <taxon>Fabaceae</taxon>
        <taxon>Papilionoideae</taxon>
        <taxon>50 kb inversion clade</taxon>
        <taxon>genistoids sensu lato</taxon>
        <taxon>core genistoids</taxon>
        <taxon>Genisteae</taxon>
        <taxon>Lupinus</taxon>
    </lineage>
</organism>
<keyword evidence="2" id="KW-1185">Reference proteome</keyword>
<dbReference type="AlphaFoldDB" id="A0A6A4QY47"/>
<evidence type="ECO:0000313" key="2">
    <source>
        <dbReference type="Proteomes" id="UP000447434"/>
    </source>
</evidence>
<accession>A0A6A4QY47</accession>
<evidence type="ECO:0000313" key="1">
    <source>
        <dbReference type="EMBL" id="KAE9618373.1"/>
    </source>
</evidence>
<name>A0A6A4QY47_LUPAL</name>
<comment type="caution">
    <text evidence="1">The sequence shown here is derived from an EMBL/GenBank/DDBJ whole genome shotgun (WGS) entry which is preliminary data.</text>
</comment>